<dbReference type="RefSeq" id="WP_091839837.1">
    <property type="nucleotide sequence ID" value="NZ_FOAN01000008.1"/>
</dbReference>
<dbReference type="AlphaFoldDB" id="A0A1H7WCH9"/>
<sequence>MTSHEADYDGILQANLKRVFGERDASLRAAAIRGLYAPGAVLYEPDSIATGHDAIAQAVEELLASLPPAFVFSPIGPAVGHHGLARLSWRAGPPEGPVAVTGTDIARIEAGRIASLHVFIDPPDA</sequence>
<evidence type="ECO:0000313" key="3">
    <source>
        <dbReference type="Proteomes" id="UP000199664"/>
    </source>
</evidence>
<name>A0A1H7WCH9_9HYPH</name>
<evidence type="ECO:0000259" key="1">
    <source>
        <dbReference type="Pfam" id="PF12680"/>
    </source>
</evidence>
<evidence type="ECO:0000313" key="2">
    <source>
        <dbReference type="EMBL" id="SEM19044.1"/>
    </source>
</evidence>
<reference evidence="3" key="1">
    <citation type="submission" date="2016-10" db="EMBL/GenBank/DDBJ databases">
        <authorList>
            <person name="Varghese N."/>
            <person name="Submissions S."/>
        </authorList>
    </citation>
    <scope>NUCLEOTIDE SEQUENCE [LARGE SCALE GENOMIC DNA]</scope>
    <source>
        <strain evidence="3">LMG 26383,CCUG 61248,R- 45681</strain>
    </source>
</reference>
<protein>
    <submittedName>
        <fullName evidence="2">SnoaL-like domain-containing protein</fullName>
    </submittedName>
</protein>
<dbReference type="EMBL" id="FOAN01000008">
    <property type="protein sequence ID" value="SEM19044.1"/>
    <property type="molecule type" value="Genomic_DNA"/>
</dbReference>
<dbReference type="InterPro" id="IPR037401">
    <property type="entry name" value="SnoaL-like"/>
</dbReference>
<dbReference type="Gene3D" id="3.10.450.50">
    <property type="match status" value="1"/>
</dbReference>
<dbReference type="OrthoDB" id="7064268at2"/>
<dbReference type="Proteomes" id="UP000199664">
    <property type="component" value="Unassembled WGS sequence"/>
</dbReference>
<organism evidence="2 3">
    <name type="scientific">Bosea lupini</name>
    <dbReference type="NCBI Taxonomy" id="1036779"/>
    <lineage>
        <taxon>Bacteria</taxon>
        <taxon>Pseudomonadati</taxon>
        <taxon>Pseudomonadota</taxon>
        <taxon>Alphaproteobacteria</taxon>
        <taxon>Hyphomicrobiales</taxon>
        <taxon>Boseaceae</taxon>
        <taxon>Bosea</taxon>
    </lineage>
</organism>
<dbReference type="SUPFAM" id="SSF54427">
    <property type="entry name" value="NTF2-like"/>
    <property type="match status" value="1"/>
</dbReference>
<dbReference type="Pfam" id="PF12680">
    <property type="entry name" value="SnoaL_2"/>
    <property type="match status" value="1"/>
</dbReference>
<dbReference type="InterPro" id="IPR032710">
    <property type="entry name" value="NTF2-like_dom_sf"/>
</dbReference>
<feature type="domain" description="SnoaL-like" evidence="1">
    <location>
        <begin position="29"/>
        <end position="115"/>
    </location>
</feature>
<dbReference type="STRING" id="1036779.SAMN04515666_108105"/>
<proteinExistence type="predicted"/>
<gene>
    <name evidence="2" type="ORF">SAMN04515666_108105</name>
</gene>
<accession>A0A1H7WCH9</accession>
<keyword evidence="3" id="KW-1185">Reference proteome</keyword>